<gene>
    <name evidence="1" type="ORF">F0225_00555</name>
</gene>
<dbReference type="Proteomes" id="UP000565719">
    <property type="component" value="Unassembled WGS sequence"/>
</dbReference>
<organism evidence="1 2">
    <name type="scientific">Vibrio pectenicida</name>
    <dbReference type="NCBI Taxonomy" id="62763"/>
    <lineage>
        <taxon>Bacteria</taxon>
        <taxon>Pseudomonadati</taxon>
        <taxon>Pseudomonadota</taxon>
        <taxon>Gammaproteobacteria</taxon>
        <taxon>Vibrionales</taxon>
        <taxon>Vibrionaceae</taxon>
        <taxon>Vibrio</taxon>
    </lineage>
</organism>
<protein>
    <submittedName>
        <fullName evidence="1">Uncharacterized protein</fullName>
    </submittedName>
</protein>
<evidence type="ECO:0000313" key="1">
    <source>
        <dbReference type="EMBL" id="NOH69832.1"/>
    </source>
</evidence>
<sequence>MLTHLKAPKGAFFIPPRNFLSEACLSELIQTHFQSDGCKIAVIVFIHIHGRNGSYNLHLRVFFPSTQEWKRFQHLSLPQLRLLWQKHLLQLMEQELPECETVIDVLWTQYPDSFYAYPGNDRKSKVPNKSYRGLIRYLIKYLASPPIGLSRLVGYKGNKVKYYY</sequence>
<dbReference type="EMBL" id="VTXC01000001">
    <property type="protein sequence ID" value="NOH69832.1"/>
    <property type="molecule type" value="Genomic_DNA"/>
</dbReference>
<dbReference type="AlphaFoldDB" id="A0A7Y4ECW9"/>
<name>A0A7Y4ECW9_9VIBR</name>
<proteinExistence type="predicted"/>
<comment type="caution">
    <text evidence="1">The sequence shown here is derived from an EMBL/GenBank/DDBJ whole genome shotgun (WGS) entry which is preliminary data.</text>
</comment>
<accession>A0A7Y4ECW9</accession>
<evidence type="ECO:0000313" key="2">
    <source>
        <dbReference type="Proteomes" id="UP000565719"/>
    </source>
</evidence>
<reference evidence="1 2" key="1">
    <citation type="submission" date="2019-09" db="EMBL/GenBank/DDBJ databases">
        <title>Draft genome sequencing and comparative genomics of hatchery-associated Vibrios.</title>
        <authorList>
            <person name="Kehlet-Delgado H."/>
            <person name="Mueller R.S."/>
        </authorList>
    </citation>
    <scope>NUCLEOTIDE SEQUENCE [LARGE SCALE GENOMIC DNA]</scope>
    <source>
        <strain evidence="1 2">99-46-Y</strain>
    </source>
</reference>